<sequence>MVSGAGARGETCSRPMCYVIFLVPCTPIHLSSSSPGKHAEFEERDHSLTLFNLKVPFTTLATAAATVVATAAQQQQQ</sequence>
<proteinExistence type="predicted"/>
<name>A0A182EDW1_ONCOC</name>
<gene>
    <name evidence="1" type="ORF">NOO_LOCUS6263</name>
</gene>
<protein>
    <submittedName>
        <fullName evidence="3">Secreted protein</fullName>
    </submittedName>
</protein>
<evidence type="ECO:0000313" key="1">
    <source>
        <dbReference type="EMBL" id="VDK81705.1"/>
    </source>
</evidence>
<evidence type="ECO:0000313" key="3">
    <source>
        <dbReference type="WBParaSite" id="nOo.2.0.1.t06263-RA"/>
    </source>
</evidence>
<reference evidence="1 2" key="2">
    <citation type="submission" date="2018-08" db="EMBL/GenBank/DDBJ databases">
        <authorList>
            <person name="Laetsch R D."/>
            <person name="Stevens L."/>
            <person name="Kumar S."/>
            <person name="Blaxter L. M."/>
        </authorList>
    </citation>
    <scope>NUCLEOTIDE SEQUENCE [LARGE SCALE GENOMIC DNA]</scope>
</reference>
<dbReference type="EMBL" id="UYRW01001897">
    <property type="protein sequence ID" value="VDK81705.1"/>
    <property type="molecule type" value="Genomic_DNA"/>
</dbReference>
<dbReference type="AlphaFoldDB" id="A0A182EDW1"/>
<organism evidence="3">
    <name type="scientific">Onchocerca ochengi</name>
    <name type="common">Filarial nematode worm</name>
    <dbReference type="NCBI Taxonomy" id="42157"/>
    <lineage>
        <taxon>Eukaryota</taxon>
        <taxon>Metazoa</taxon>
        <taxon>Ecdysozoa</taxon>
        <taxon>Nematoda</taxon>
        <taxon>Chromadorea</taxon>
        <taxon>Rhabditida</taxon>
        <taxon>Spirurina</taxon>
        <taxon>Spiruromorpha</taxon>
        <taxon>Filarioidea</taxon>
        <taxon>Onchocercidae</taxon>
        <taxon>Onchocerca</taxon>
    </lineage>
</organism>
<dbReference type="Proteomes" id="UP000271087">
    <property type="component" value="Unassembled WGS sequence"/>
</dbReference>
<dbReference type="WBParaSite" id="nOo.2.0.1.t06263-RA">
    <property type="protein sequence ID" value="nOo.2.0.1.t06263-RA"/>
    <property type="gene ID" value="nOo.2.0.1.g06263"/>
</dbReference>
<reference evidence="3" key="1">
    <citation type="submission" date="2016-06" db="UniProtKB">
        <authorList>
            <consortium name="WormBaseParasite"/>
        </authorList>
    </citation>
    <scope>IDENTIFICATION</scope>
</reference>
<accession>A0A182EDW1</accession>
<evidence type="ECO:0000313" key="2">
    <source>
        <dbReference type="Proteomes" id="UP000271087"/>
    </source>
</evidence>
<keyword evidence="2" id="KW-1185">Reference proteome</keyword>